<dbReference type="EMBL" id="PGTM01000653">
    <property type="protein sequence ID" value="PJF33998.1"/>
    <property type="molecule type" value="Genomic_DNA"/>
</dbReference>
<dbReference type="InterPro" id="IPR013783">
    <property type="entry name" value="Ig-like_fold"/>
</dbReference>
<dbReference type="Gene3D" id="2.60.40.10">
    <property type="entry name" value="Immunoglobulins"/>
    <property type="match status" value="1"/>
</dbReference>
<dbReference type="Pfam" id="PF22058">
    <property type="entry name" value="X25_BaPul_like"/>
    <property type="match status" value="1"/>
</dbReference>
<evidence type="ECO:0000313" key="3">
    <source>
        <dbReference type="Proteomes" id="UP000229681"/>
    </source>
</evidence>
<dbReference type="InterPro" id="IPR054409">
    <property type="entry name" value="X25_BaPul-like"/>
</dbReference>
<proteinExistence type="predicted"/>
<comment type="caution">
    <text evidence="2">The sequence shown here is derived from an EMBL/GenBank/DDBJ whole genome shotgun (WGS) entry which is preliminary data.</text>
</comment>
<reference evidence="2 3" key="1">
    <citation type="submission" date="2017-11" db="EMBL/GenBank/DDBJ databases">
        <title>Evolution of Phototrophy in the Chloroflexi Phylum Driven by Horizontal Gene Transfer.</title>
        <authorList>
            <person name="Ward L.M."/>
            <person name="Hemp J."/>
            <person name="Shih P.M."/>
            <person name="Mcglynn S.E."/>
            <person name="Fischer W."/>
        </authorList>
    </citation>
    <scope>NUCLEOTIDE SEQUENCE [LARGE SCALE GENOMIC DNA]</scope>
    <source>
        <strain evidence="2">JP3_13</strain>
    </source>
</reference>
<feature type="domain" description="Amylopullulanase X25" evidence="1">
    <location>
        <begin position="36"/>
        <end position="114"/>
    </location>
</feature>
<accession>A0A2M8P8W8</accession>
<evidence type="ECO:0000259" key="1">
    <source>
        <dbReference type="Pfam" id="PF22058"/>
    </source>
</evidence>
<gene>
    <name evidence="2" type="ORF">CUN49_17195</name>
</gene>
<dbReference type="CDD" id="cd12962">
    <property type="entry name" value="X25_BaPul_like"/>
    <property type="match status" value="1"/>
</dbReference>
<name>A0A2M8P8W8_9CHLR</name>
<feature type="non-terminal residue" evidence="2">
    <location>
        <position position="115"/>
    </location>
</feature>
<dbReference type="AlphaFoldDB" id="A0A2M8P8W8"/>
<sequence length="115" mass="12542">MPKLLSRFSLILSLIVTTLGSLPDQLHLSAQEQPQKVVLMGTFQTQLGCPENWQPDCEASALKYDAASDLWIATFKLEAGAYEYKAALNGSADENYGAKAERNGANIKLSLPQAR</sequence>
<protein>
    <recommendedName>
        <fullName evidence="1">Amylopullulanase X25 domain-containing protein</fullName>
    </recommendedName>
</protein>
<evidence type="ECO:0000313" key="2">
    <source>
        <dbReference type="EMBL" id="PJF33998.1"/>
    </source>
</evidence>
<organism evidence="2 3">
    <name type="scientific">Candidatus Thermofonsia Clade 1 bacterium</name>
    <dbReference type="NCBI Taxonomy" id="2364210"/>
    <lineage>
        <taxon>Bacteria</taxon>
        <taxon>Bacillati</taxon>
        <taxon>Chloroflexota</taxon>
        <taxon>Candidatus Thermofontia</taxon>
        <taxon>Candidatus Thermofonsia Clade 1</taxon>
    </lineage>
</organism>
<dbReference type="Proteomes" id="UP000229681">
    <property type="component" value="Unassembled WGS sequence"/>
</dbReference>